<comment type="cofactor">
    <cofactor evidence="8">
        <name>Mg(2+)</name>
        <dbReference type="ChEBI" id="CHEBI:18420"/>
    </cofactor>
</comment>
<keyword evidence="10" id="KW-0548">Nucleotidyltransferase</keyword>
<comment type="caution">
    <text evidence="8">Lacks conserved residue(s) required for the propagation of feature annotation.</text>
</comment>
<keyword evidence="1 8" id="KW-0963">Cytoplasm</keyword>
<name>A0A4R6BWG0_9STAP</name>
<dbReference type="EMBL" id="SCWB01000002">
    <property type="protein sequence ID" value="TDM12794.1"/>
    <property type="molecule type" value="Genomic_DNA"/>
</dbReference>
<evidence type="ECO:0000256" key="3">
    <source>
        <dbReference type="ARBA" id="ARBA00022723"/>
    </source>
</evidence>
<dbReference type="Proteomes" id="UP000294802">
    <property type="component" value="Unassembled WGS sequence"/>
</dbReference>
<evidence type="ECO:0000313" key="10">
    <source>
        <dbReference type="EMBL" id="TDM12794.1"/>
    </source>
</evidence>
<dbReference type="PANTHER" id="PTHR19136:SF81">
    <property type="entry name" value="MOLYBDENUM COFACTOR GUANYLYLTRANSFERASE"/>
    <property type="match status" value="1"/>
</dbReference>
<evidence type="ECO:0000259" key="9">
    <source>
        <dbReference type="Pfam" id="PF12804"/>
    </source>
</evidence>
<dbReference type="EC" id="2.7.7.77" evidence="8"/>
<dbReference type="GO" id="GO:0061603">
    <property type="term" value="F:molybdenum cofactor guanylyltransferase activity"/>
    <property type="evidence" value="ECO:0007669"/>
    <property type="project" value="UniProtKB-EC"/>
</dbReference>
<feature type="binding site" evidence="8">
    <location>
        <position position="73"/>
    </location>
    <ligand>
        <name>GTP</name>
        <dbReference type="ChEBI" id="CHEBI:37565"/>
    </ligand>
</feature>
<comment type="function">
    <text evidence="8">Transfers a GMP moiety from GTP to Mo-molybdopterin (Mo-MPT) cofactor (Moco or molybdenum cofactor) to form Mo-molybdopterin guanine dinucleotide (Mo-MGD) cofactor.</text>
</comment>
<dbReference type="HAMAP" id="MF_00316">
    <property type="entry name" value="MobA"/>
    <property type="match status" value="1"/>
</dbReference>
<evidence type="ECO:0000256" key="1">
    <source>
        <dbReference type="ARBA" id="ARBA00022490"/>
    </source>
</evidence>
<dbReference type="GO" id="GO:0005525">
    <property type="term" value="F:GTP binding"/>
    <property type="evidence" value="ECO:0007669"/>
    <property type="project" value="UniProtKB-UniRule"/>
</dbReference>
<comment type="domain">
    <text evidence="8">The N-terminal domain determines nucleotide recognition and specific binding, while the C-terminal domain determines the specific binding to the target protein.</text>
</comment>
<evidence type="ECO:0000256" key="6">
    <source>
        <dbReference type="ARBA" id="ARBA00023134"/>
    </source>
</evidence>
<dbReference type="AlphaFoldDB" id="A0A4R6BWG0"/>
<keyword evidence="7 8" id="KW-0501">Molybdenum cofactor biosynthesis</keyword>
<dbReference type="GO" id="GO:0006777">
    <property type="term" value="P:Mo-molybdopterin cofactor biosynthetic process"/>
    <property type="evidence" value="ECO:0007669"/>
    <property type="project" value="UniProtKB-KW"/>
</dbReference>
<keyword evidence="3 8" id="KW-0479">Metal-binding</keyword>
<dbReference type="PANTHER" id="PTHR19136">
    <property type="entry name" value="MOLYBDENUM COFACTOR GUANYLYLTRANSFERASE"/>
    <property type="match status" value="1"/>
</dbReference>
<dbReference type="OrthoDB" id="9788394at2"/>
<feature type="binding site" evidence="8">
    <location>
        <position position="26"/>
    </location>
    <ligand>
        <name>GTP</name>
        <dbReference type="ChEBI" id="CHEBI:37565"/>
    </ligand>
</feature>
<organism evidence="10 11">
    <name type="scientific">Macrococcus lamae</name>
    <dbReference type="NCBI Taxonomy" id="198484"/>
    <lineage>
        <taxon>Bacteria</taxon>
        <taxon>Bacillati</taxon>
        <taxon>Bacillota</taxon>
        <taxon>Bacilli</taxon>
        <taxon>Bacillales</taxon>
        <taxon>Staphylococcaceae</taxon>
        <taxon>Macrococcus</taxon>
    </lineage>
</organism>
<feature type="domain" description="MobA-like NTP transferase" evidence="9">
    <location>
        <begin position="11"/>
        <end position="162"/>
    </location>
</feature>
<evidence type="ECO:0000313" key="11">
    <source>
        <dbReference type="Proteomes" id="UP000294802"/>
    </source>
</evidence>
<dbReference type="InterPro" id="IPR029044">
    <property type="entry name" value="Nucleotide-diphossugar_trans"/>
</dbReference>
<evidence type="ECO:0000256" key="4">
    <source>
        <dbReference type="ARBA" id="ARBA00022741"/>
    </source>
</evidence>
<protein>
    <recommendedName>
        <fullName evidence="8">Probable molybdenum cofactor guanylyltransferase</fullName>
        <shortName evidence="8">MoCo guanylyltransferase</shortName>
        <ecNumber evidence="8">2.7.7.77</ecNumber>
    </recommendedName>
    <alternativeName>
        <fullName evidence="8">GTP:molybdopterin guanylyltransferase</fullName>
    </alternativeName>
    <alternativeName>
        <fullName evidence="8">Mo-MPT guanylyltransferase</fullName>
    </alternativeName>
    <alternativeName>
        <fullName evidence="8">Molybdopterin guanylyltransferase</fullName>
    </alternativeName>
    <alternativeName>
        <fullName evidence="8">Molybdopterin-guanine dinucleotide synthase</fullName>
        <shortName evidence="8">MGD synthase</shortName>
    </alternativeName>
</protein>
<feature type="binding site" evidence="8">
    <location>
        <begin position="14"/>
        <end position="16"/>
    </location>
    <ligand>
        <name>GTP</name>
        <dbReference type="ChEBI" id="CHEBI:37565"/>
    </ligand>
</feature>
<keyword evidence="4 8" id="KW-0547">Nucleotide-binding</keyword>
<keyword evidence="11" id="KW-1185">Reference proteome</keyword>
<dbReference type="InterPro" id="IPR013482">
    <property type="entry name" value="Molybde_CF_guanTrfase"/>
</dbReference>
<comment type="catalytic activity">
    <reaction evidence="8">
        <text>Mo-molybdopterin + GTP + H(+) = Mo-molybdopterin guanine dinucleotide + diphosphate</text>
        <dbReference type="Rhea" id="RHEA:34243"/>
        <dbReference type="ChEBI" id="CHEBI:15378"/>
        <dbReference type="ChEBI" id="CHEBI:33019"/>
        <dbReference type="ChEBI" id="CHEBI:37565"/>
        <dbReference type="ChEBI" id="CHEBI:71302"/>
        <dbReference type="ChEBI" id="CHEBI:71310"/>
        <dbReference type="EC" id="2.7.7.77"/>
    </reaction>
</comment>
<comment type="similarity">
    <text evidence="8">Belongs to the MobA family.</text>
</comment>
<comment type="subcellular location">
    <subcellularLocation>
        <location evidence="8">Cytoplasm</location>
    </subcellularLocation>
</comment>
<dbReference type="GO" id="GO:0046872">
    <property type="term" value="F:metal ion binding"/>
    <property type="evidence" value="ECO:0007669"/>
    <property type="project" value="UniProtKB-KW"/>
</dbReference>
<dbReference type="InterPro" id="IPR025877">
    <property type="entry name" value="MobA-like_NTP_Trfase"/>
</dbReference>
<dbReference type="Pfam" id="PF12804">
    <property type="entry name" value="NTP_transf_3"/>
    <property type="match status" value="1"/>
</dbReference>
<evidence type="ECO:0000256" key="5">
    <source>
        <dbReference type="ARBA" id="ARBA00022842"/>
    </source>
</evidence>
<keyword evidence="5 8" id="KW-0460">Magnesium</keyword>
<dbReference type="CDD" id="cd02503">
    <property type="entry name" value="MobA"/>
    <property type="match status" value="1"/>
</dbReference>
<reference evidence="10 11" key="1">
    <citation type="submission" date="2019-01" db="EMBL/GenBank/DDBJ databases">
        <title>Draft genome sequences of the type strains of six Macrococcus species.</title>
        <authorList>
            <person name="Mazhar S."/>
            <person name="Altermann E."/>
            <person name="Hill C."/>
            <person name="Mcauliffe O."/>
        </authorList>
    </citation>
    <scope>NUCLEOTIDE SEQUENCE [LARGE SCALE GENOMIC DNA]</scope>
    <source>
        <strain evidence="10 11">CCM4815</strain>
    </source>
</reference>
<dbReference type="GO" id="GO:0005737">
    <property type="term" value="C:cytoplasm"/>
    <property type="evidence" value="ECO:0007669"/>
    <property type="project" value="UniProtKB-SubCell"/>
</dbReference>
<dbReference type="SUPFAM" id="SSF53448">
    <property type="entry name" value="Nucleotide-diphospho-sugar transferases"/>
    <property type="match status" value="1"/>
</dbReference>
<keyword evidence="2 8" id="KW-0808">Transferase</keyword>
<sequence>MDSTGEWWLIGIILAGGESRRFGSQKAFHKLDGQPFYRRIARVMEASEQFSRIVISSNTTIADHFEGYPVIIDHDCYINHGPLAGIYAVMETCPADAYMVISVDTPYITTAAINVLAGEYKGNLTVYKDNIQIHGTIGIYPNDLKPTIHRLLDEKRLAIRNLFTEDTKYVNVTQVPGNWYANINTPGDLAAKKAGELDDRTNNR</sequence>
<keyword evidence="6 8" id="KW-0342">GTP-binding</keyword>
<dbReference type="Gene3D" id="3.90.550.10">
    <property type="entry name" value="Spore Coat Polysaccharide Biosynthesis Protein SpsA, Chain A"/>
    <property type="match status" value="1"/>
</dbReference>
<evidence type="ECO:0000256" key="7">
    <source>
        <dbReference type="ARBA" id="ARBA00023150"/>
    </source>
</evidence>
<evidence type="ECO:0000256" key="2">
    <source>
        <dbReference type="ARBA" id="ARBA00022679"/>
    </source>
</evidence>
<feature type="binding site" evidence="8">
    <location>
        <position position="104"/>
    </location>
    <ligand>
        <name>GTP</name>
        <dbReference type="ChEBI" id="CHEBI:37565"/>
    </ligand>
</feature>
<gene>
    <name evidence="8" type="primary">mobA</name>
    <name evidence="10" type="ORF">ERX29_01975</name>
</gene>
<accession>A0A4R6BWG0</accession>
<evidence type="ECO:0000256" key="8">
    <source>
        <dbReference type="HAMAP-Rule" id="MF_00316"/>
    </source>
</evidence>
<proteinExistence type="inferred from homology"/>
<comment type="caution">
    <text evidence="10">The sequence shown here is derived from an EMBL/GenBank/DDBJ whole genome shotgun (WGS) entry which is preliminary data.</text>
</comment>
<feature type="binding site" evidence="8">
    <location>
        <position position="104"/>
    </location>
    <ligand>
        <name>Mg(2+)</name>
        <dbReference type="ChEBI" id="CHEBI:18420"/>
    </ligand>
</feature>